<dbReference type="PANTHER" id="PTHR34502:SF5">
    <property type="entry name" value="DUF6594 DOMAIN-CONTAINING PROTEIN"/>
    <property type="match status" value="1"/>
</dbReference>
<dbReference type="AlphaFoldDB" id="A0A8H7TBV4"/>
<comment type="caution">
    <text evidence="2">The sequence shown here is derived from an EMBL/GenBank/DDBJ whole genome shotgun (WGS) entry which is preliminary data.</text>
</comment>
<organism evidence="2 3">
    <name type="scientific">Cadophora malorum</name>
    <dbReference type="NCBI Taxonomy" id="108018"/>
    <lineage>
        <taxon>Eukaryota</taxon>
        <taxon>Fungi</taxon>
        <taxon>Dikarya</taxon>
        <taxon>Ascomycota</taxon>
        <taxon>Pezizomycotina</taxon>
        <taxon>Leotiomycetes</taxon>
        <taxon>Helotiales</taxon>
        <taxon>Ploettnerulaceae</taxon>
        <taxon>Cadophora</taxon>
    </lineage>
</organism>
<evidence type="ECO:0000313" key="2">
    <source>
        <dbReference type="EMBL" id="KAG4417024.1"/>
    </source>
</evidence>
<protein>
    <recommendedName>
        <fullName evidence="1">DUF6594 domain-containing protein</fullName>
    </recommendedName>
</protein>
<gene>
    <name evidence="2" type="ORF">IFR04_009865</name>
</gene>
<accession>A0A8H7TBV4</accession>
<dbReference type="OrthoDB" id="5342093at2759"/>
<reference evidence="2" key="1">
    <citation type="submission" date="2021-02" db="EMBL/GenBank/DDBJ databases">
        <title>Genome sequence Cadophora malorum strain M34.</title>
        <authorList>
            <person name="Stefanovic E."/>
            <person name="Vu D."/>
            <person name="Scully C."/>
            <person name="Dijksterhuis J."/>
            <person name="Roader J."/>
            <person name="Houbraken J."/>
        </authorList>
    </citation>
    <scope>NUCLEOTIDE SEQUENCE</scope>
    <source>
        <strain evidence="2">M34</strain>
    </source>
</reference>
<dbReference type="InterPro" id="IPR046529">
    <property type="entry name" value="DUF6594"/>
</dbReference>
<keyword evidence="3" id="KW-1185">Reference proteome</keyword>
<dbReference type="EMBL" id="JAFJYH010000167">
    <property type="protein sequence ID" value="KAG4417024.1"/>
    <property type="molecule type" value="Genomic_DNA"/>
</dbReference>
<name>A0A8H7TBV4_9HELO</name>
<evidence type="ECO:0000259" key="1">
    <source>
        <dbReference type="Pfam" id="PF20237"/>
    </source>
</evidence>
<feature type="domain" description="DUF6594" evidence="1">
    <location>
        <begin position="204"/>
        <end position="254"/>
    </location>
</feature>
<dbReference type="PANTHER" id="PTHR34502">
    <property type="entry name" value="DUF6594 DOMAIN-CONTAINING PROTEIN-RELATED"/>
    <property type="match status" value="1"/>
</dbReference>
<dbReference type="Proteomes" id="UP000664132">
    <property type="component" value="Unassembled WGS sequence"/>
</dbReference>
<feature type="domain" description="DUF6594" evidence="1">
    <location>
        <begin position="43"/>
        <end position="203"/>
    </location>
</feature>
<proteinExistence type="predicted"/>
<evidence type="ECO:0000313" key="3">
    <source>
        <dbReference type="Proteomes" id="UP000664132"/>
    </source>
</evidence>
<sequence>MASAPPADVAAESDNEAARCPEYISEEIPTTTGTFEGIQTPGYPKLADLMAQYHEAAIFRRFRSLNLFNLMRIQAELVELEDRLREVFKAKEKGRSFLLQDFFEIGNGDDELQELLLSIDQKLRDYNRTLLEVSQLASLKSPHKAELHFIQSWLKGLQSGEGQSFLRGAERLTWDTSDLDEFFVMGVERSEADAATSRTVDWIVTIYNHFIGRRIKARIMICMTFVFAAALTFGTSAKRIEIFAATAAFAAVEVVFIGSTDVGNGTKPNDK</sequence>
<dbReference type="Pfam" id="PF20237">
    <property type="entry name" value="DUF6594"/>
    <property type="match status" value="2"/>
</dbReference>